<dbReference type="AlphaFoldDB" id="A0A1K1PY24"/>
<evidence type="ECO:0000256" key="3">
    <source>
        <dbReference type="ARBA" id="ARBA00022989"/>
    </source>
</evidence>
<dbReference type="RefSeq" id="WP_072301304.1">
    <property type="nucleotide sequence ID" value="NZ_FPIP01000011.1"/>
</dbReference>
<sequence>MSNGTPNGTNGFFEKLDNFLENFNDINAEKTFVEADVKKHYLFAMIAYLIPILFFLPICMDGNSTYNKFHANQSLTWLIAAVVIGIIFAILGFIPLLGIIFRILWPLVYLGICFFYSYGAYKGRAYRFPFVGSLLNVF</sequence>
<reference evidence="6 7" key="1">
    <citation type="submission" date="2016-11" db="EMBL/GenBank/DDBJ databases">
        <authorList>
            <person name="Jaros S."/>
            <person name="Januszkiewicz K."/>
            <person name="Wedrychowicz H."/>
        </authorList>
    </citation>
    <scope>NUCLEOTIDE SEQUENCE [LARGE SCALE GENOMIC DNA]</scope>
    <source>
        <strain evidence="6 7">YL228</strain>
    </source>
</reference>
<evidence type="ECO:0000313" key="7">
    <source>
        <dbReference type="Proteomes" id="UP000183461"/>
    </source>
</evidence>
<evidence type="ECO:0000256" key="5">
    <source>
        <dbReference type="SAM" id="Phobius"/>
    </source>
</evidence>
<evidence type="ECO:0000313" key="6">
    <source>
        <dbReference type="EMBL" id="SFW52650.1"/>
    </source>
</evidence>
<gene>
    <name evidence="6" type="ORF">SAMN02910280_0261</name>
</gene>
<evidence type="ECO:0000256" key="2">
    <source>
        <dbReference type="ARBA" id="ARBA00022692"/>
    </source>
</evidence>
<evidence type="ECO:0000256" key="4">
    <source>
        <dbReference type="ARBA" id="ARBA00023136"/>
    </source>
</evidence>
<accession>A0A1K1PY24</accession>
<evidence type="ECO:0000256" key="1">
    <source>
        <dbReference type="ARBA" id="ARBA00004141"/>
    </source>
</evidence>
<feature type="transmembrane region" description="Helical" evidence="5">
    <location>
        <begin position="75"/>
        <end position="97"/>
    </location>
</feature>
<keyword evidence="2 5" id="KW-0812">Transmembrane</keyword>
<comment type="subcellular location">
    <subcellularLocation>
        <location evidence="1">Membrane</location>
        <topology evidence="1">Multi-pass membrane protein</topology>
    </subcellularLocation>
</comment>
<dbReference type="EMBL" id="FPIP01000011">
    <property type="protein sequence ID" value="SFW52650.1"/>
    <property type="molecule type" value="Genomic_DNA"/>
</dbReference>
<dbReference type="InterPro" id="IPR019109">
    <property type="entry name" value="MamF_MmsF"/>
</dbReference>
<dbReference type="Proteomes" id="UP000183461">
    <property type="component" value="Unassembled WGS sequence"/>
</dbReference>
<protein>
    <submittedName>
        <fullName evidence="6">Uncharacterized membrane protein</fullName>
    </submittedName>
</protein>
<dbReference type="Pfam" id="PF09685">
    <property type="entry name" value="MamF_MmsF"/>
    <property type="match status" value="1"/>
</dbReference>
<feature type="transmembrane region" description="Helical" evidence="5">
    <location>
        <begin position="41"/>
        <end position="63"/>
    </location>
</feature>
<keyword evidence="3 5" id="KW-1133">Transmembrane helix</keyword>
<organism evidence="6 7">
    <name type="scientific">Ruminococcus flavefaciens</name>
    <dbReference type="NCBI Taxonomy" id="1265"/>
    <lineage>
        <taxon>Bacteria</taxon>
        <taxon>Bacillati</taxon>
        <taxon>Bacillota</taxon>
        <taxon>Clostridia</taxon>
        <taxon>Eubacteriales</taxon>
        <taxon>Oscillospiraceae</taxon>
        <taxon>Ruminococcus</taxon>
    </lineage>
</organism>
<name>A0A1K1PY24_RUMFL</name>
<keyword evidence="4 5" id="KW-0472">Membrane</keyword>
<feature type="transmembrane region" description="Helical" evidence="5">
    <location>
        <begin position="103"/>
        <end position="121"/>
    </location>
</feature>
<proteinExistence type="predicted"/>